<dbReference type="GO" id="GO:0000981">
    <property type="term" value="F:DNA-binding transcription factor activity, RNA polymerase II-specific"/>
    <property type="evidence" value="ECO:0007669"/>
    <property type="project" value="TreeGrafter"/>
</dbReference>
<dbReference type="SMART" id="SM00355">
    <property type="entry name" value="ZnF_C2H2"/>
    <property type="match status" value="6"/>
</dbReference>
<feature type="compositionally biased region" description="Basic and acidic residues" evidence="6">
    <location>
        <begin position="52"/>
        <end position="70"/>
    </location>
</feature>
<accession>A0AAW0Y3P5</accession>
<feature type="non-terminal residue" evidence="8">
    <location>
        <position position="499"/>
    </location>
</feature>
<comment type="caution">
    <text evidence="8">The sequence shown here is derived from an EMBL/GenBank/DDBJ whole genome shotgun (WGS) entry which is preliminary data.</text>
</comment>
<organism evidence="8 9">
    <name type="scientific">Cherax quadricarinatus</name>
    <name type="common">Australian red claw crayfish</name>
    <dbReference type="NCBI Taxonomy" id="27406"/>
    <lineage>
        <taxon>Eukaryota</taxon>
        <taxon>Metazoa</taxon>
        <taxon>Ecdysozoa</taxon>
        <taxon>Arthropoda</taxon>
        <taxon>Crustacea</taxon>
        <taxon>Multicrustacea</taxon>
        <taxon>Malacostraca</taxon>
        <taxon>Eumalacostraca</taxon>
        <taxon>Eucarida</taxon>
        <taxon>Decapoda</taxon>
        <taxon>Pleocyemata</taxon>
        <taxon>Astacidea</taxon>
        <taxon>Parastacoidea</taxon>
        <taxon>Parastacidae</taxon>
        <taxon>Cherax</taxon>
    </lineage>
</organism>
<keyword evidence="2" id="KW-0677">Repeat</keyword>
<evidence type="ECO:0000256" key="1">
    <source>
        <dbReference type="ARBA" id="ARBA00022723"/>
    </source>
</evidence>
<feature type="domain" description="C2H2-type" evidence="7">
    <location>
        <begin position="198"/>
        <end position="226"/>
    </location>
</feature>
<gene>
    <name evidence="8" type="ORF">OTU49_015171</name>
</gene>
<evidence type="ECO:0000259" key="7">
    <source>
        <dbReference type="PROSITE" id="PS50157"/>
    </source>
</evidence>
<feature type="domain" description="C2H2-type" evidence="7">
    <location>
        <begin position="113"/>
        <end position="140"/>
    </location>
</feature>
<dbReference type="Gene3D" id="3.30.160.60">
    <property type="entry name" value="Classic Zinc Finger"/>
    <property type="match status" value="3"/>
</dbReference>
<dbReference type="InterPro" id="IPR036236">
    <property type="entry name" value="Znf_C2H2_sf"/>
</dbReference>
<dbReference type="EMBL" id="JARKIK010000008">
    <property type="protein sequence ID" value="KAK8749990.1"/>
    <property type="molecule type" value="Genomic_DNA"/>
</dbReference>
<evidence type="ECO:0000256" key="3">
    <source>
        <dbReference type="ARBA" id="ARBA00022771"/>
    </source>
</evidence>
<reference evidence="8 9" key="1">
    <citation type="journal article" date="2024" name="BMC Genomics">
        <title>Genome assembly of redclaw crayfish (Cherax quadricarinatus) provides insights into its immune adaptation and hypoxia tolerance.</title>
        <authorList>
            <person name="Liu Z."/>
            <person name="Zheng J."/>
            <person name="Li H."/>
            <person name="Fang K."/>
            <person name="Wang S."/>
            <person name="He J."/>
            <person name="Zhou D."/>
            <person name="Weng S."/>
            <person name="Chi M."/>
            <person name="Gu Z."/>
            <person name="He J."/>
            <person name="Li F."/>
            <person name="Wang M."/>
        </authorList>
    </citation>
    <scope>NUCLEOTIDE SEQUENCE [LARGE SCALE GENOMIC DNA]</scope>
    <source>
        <strain evidence="8">ZL_2023a</strain>
    </source>
</reference>
<feature type="domain" description="C2H2-type" evidence="7">
    <location>
        <begin position="11"/>
        <end position="38"/>
    </location>
</feature>
<evidence type="ECO:0000313" key="8">
    <source>
        <dbReference type="EMBL" id="KAK8749990.1"/>
    </source>
</evidence>
<sequence length="499" mass="56293">MSALECSPPTHKCVFCNQQFFTKLDLQNHFRRHANGEIDIKGQPKVQQSTNEKLDVRDDNKSLEATDDRGSGSATNSKKGHTAVCDVCGENFHTVSLAISHKFRKHPESVIKHYCPHCGMMFPIKLNRDKHLLTHPGTAPKQLFPCLTCGVAFYNQRARKFHMTSAHKGAVLMVNPIKTPGPSLKIVLNNAGEANSVYYCHLCGCEYQMKYNLQKHLGTRHTNQERDAVPQEVVQCNLCSALFYSKRAYEAHNHHHRESDMFAANEEMRQQVVHRIDQDFDQRRVPSTLERYLSASAMRLNRSATWRNIRAARRTQVTEKPHFPSETLLCKDNIPPKMSCAETSSNMEIGNQVEASLEVKSPLLSASGLGMGDSEEIPKGFDEKPEKRTIDKGVDTFIQDENMCWELEERVGAKKRIMNYPEEDDCDISSLGTVNPDSVMSNPRVIIGEGSTSDTILGKSDEQIKDKNYVQNENSDKNETKRGQGSLCTDFQLEGKDSN</sequence>
<dbReference type="AlphaFoldDB" id="A0AAW0Y3P5"/>
<dbReference type="PANTHER" id="PTHR24408">
    <property type="entry name" value="ZINC FINGER PROTEIN"/>
    <property type="match status" value="1"/>
</dbReference>
<dbReference type="GO" id="GO:0043565">
    <property type="term" value="F:sequence-specific DNA binding"/>
    <property type="evidence" value="ECO:0007669"/>
    <property type="project" value="TreeGrafter"/>
</dbReference>
<keyword evidence="3 5" id="KW-0863">Zinc-finger</keyword>
<evidence type="ECO:0000256" key="5">
    <source>
        <dbReference type="PROSITE-ProRule" id="PRU00042"/>
    </source>
</evidence>
<dbReference type="InterPro" id="IPR013087">
    <property type="entry name" value="Znf_C2H2_type"/>
</dbReference>
<feature type="compositionally biased region" description="Basic and acidic residues" evidence="6">
    <location>
        <begin position="459"/>
        <end position="482"/>
    </location>
</feature>
<protein>
    <recommendedName>
        <fullName evidence="7">C2H2-type domain-containing protein</fullName>
    </recommendedName>
</protein>
<keyword evidence="9" id="KW-1185">Reference proteome</keyword>
<proteinExistence type="predicted"/>
<evidence type="ECO:0000256" key="2">
    <source>
        <dbReference type="ARBA" id="ARBA00022737"/>
    </source>
</evidence>
<dbReference type="Proteomes" id="UP001445076">
    <property type="component" value="Unassembled WGS sequence"/>
</dbReference>
<dbReference type="PROSITE" id="PS50157">
    <property type="entry name" value="ZINC_FINGER_C2H2_2"/>
    <property type="match status" value="3"/>
</dbReference>
<evidence type="ECO:0000256" key="6">
    <source>
        <dbReference type="SAM" id="MobiDB-lite"/>
    </source>
</evidence>
<evidence type="ECO:0000256" key="4">
    <source>
        <dbReference type="ARBA" id="ARBA00022833"/>
    </source>
</evidence>
<feature type="region of interest" description="Disordered" evidence="6">
    <location>
        <begin position="35"/>
        <end position="80"/>
    </location>
</feature>
<feature type="region of interest" description="Disordered" evidence="6">
    <location>
        <begin position="450"/>
        <end position="499"/>
    </location>
</feature>
<keyword evidence="4" id="KW-0862">Zinc</keyword>
<dbReference type="SUPFAM" id="SSF57667">
    <property type="entry name" value="beta-beta-alpha zinc fingers"/>
    <property type="match status" value="1"/>
</dbReference>
<name>A0AAW0Y3P5_CHEQU</name>
<dbReference type="GO" id="GO:0008270">
    <property type="term" value="F:zinc ion binding"/>
    <property type="evidence" value="ECO:0007669"/>
    <property type="project" value="UniProtKB-KW"/>
</dbReference>
<dbReference type="PANTHER" id="PTHR24408:SF64">
    <property type="entry name" value="LINKING IMMUNITY AND METABOLISM-RELATED"/>
    <property type="match status" value="1"/>
</dbReference>
<dbReference type="GO" id="GO:0005634">
    <property type="term" value="C:nucleus"/>
    <property type="evidence" value="ECO:0007669"/>
    <property type="project" value="TreeGrafter"/>
</dbReference>
<keyword evidence="1" id="KW-0479">Metal-binding</keyword>
<dbReference type="PROSITE" id="PS00028">
    <property type="entry name" value="ZINC_FINGER_C2H2_1"/>
    <property type="match status" value="6"/>
</dbReference>
<evidence type="ECO:0000313" key="9">
    <source>
        <dbReference type="Proteomes" id="UP001445076"/>
    </source>
</evidence>